<dbReference type="Proteomes" id="UP000199665">
    <property type="component" value="Unassembled WGS sequence"/>
</dbReference>
<evidence type="ECO:0000313" key="1">
    <source>
        <dbReference type="EMBL" id="SED33410.1"/>
    </source>
</evidence>
<evidence type="ECO:0000313" key="2">
    <source>
        <dbReference type="Proteomes" id="UP000199665"/>
    </source>
</evidence>
<organism evidence="1 2">
    <name type="scientific">Pseudomonas mohnii</name>
    <dbReference type="NCBI Taxonomy" id="395600"/>
    <lineage>
        <taxon>Bacteria</taxon>
        <taxon>Pseudomonadati</taxon>
        <taxon>Pseudomonadota</taxon>
        <taxon>Gammaproteobacteria</taxon>
        <taxon>Pseudomonadales</taxon>
        <taxon>Pseudomonadaceae</taxon>
        <taxon>Pseudomonas</taxon>
    </lineage>
</organism>
<keyword evidence="2" id="KW-1185">Reference proteome</keyword>
<reference evidence="1 2" key="1">
    <citation type="submission" date="2016-10" db="EMBL/GenBank/DDBJ databases">
        <authorList>
            <person name="Varghese N."/>
            <person name="Submissions S."/>
        </authorList>
    </citation>
    <scope>NUCLEOTIDE SEQUENCE [LARGE SCALE GENOMIC DNA]</scope>
    <source>
        <strain evidence="1 2">DSM 18327</strain>
    </source>
</reference>
<sequence length="276" mass="25129">MGARELGNPMGNPLALPNKRGGVSVINPTIVDFTGVDGSTIISGTYLLPAGYSFFRVTVVGGGGSGLPASPPGGGGGGGGGLSRSAILPAVTGLAIAWQAGNPSTGTDPGGASFANFGAISLQATGGQTPTGGTGGVGGVGSGGADNWAGGNGGSASSGAGGGGGAAGIDGNGANGGNGRATGQSSGCTGGGGGGGQYSTTTTNYSGGGGGVGANGAPGNITDPVNYGIAGAAVNFFGTPAPLFTGRGGNWGGGGGSNLSGGKGFGGFGGVRIELW</sequence>
<comment type="caution">
    <text evidence="1">The sequence shown here is derived from an EMBL/GenBank/DDBJ whole genome shotgun (WGS) entry which is preliminary data.</text>
</comment>
<gene>
    <name evidence="1" type="ORF">SAMN05216205_4940</name>
</gene>
<protein>
    <recommendedName>
        <fullName evidence="3">PE-PGRS family protein</fullName>
    </recommendedName>
</protein>
<evidence type="ECO:0008006" key="3">
    <source>
        <dbReference type="Google" id="ProtNLM"/>
    </source>
</evidence>
<name>A0ABY0YCH5_9PSED</name>
<dbReference type="EMBL" id="FNRV01000001">
    <property type="protein sequence ID" value="SED33410.1"/>
    <property type="molecule type" value="Genomic_DNA"/>
</dbReference>
<proteinExistence type="predicted"/>
<accession>A0ABY0YCH5</accession>